<evidence type="ECO:0000313" key="12">
    <source>
        <dbReference type="EMBL" id="VTZ73434.1"/>
    </source>
</evidence>
<dbReference type="EMBL" id="LK934632">
    <property type="protein sequence ID" value="CDU16546.1"/>
    <property type="molecule type" value="Genomic_DNA"/>
</dbReference>
<evidence type="ECO:0000256" key="4">
    <source>
        <dbReference type="ARBA" id="ARBA00022618"/>
    </source>
</evidence>
<keyword evidence="3" id="KW-0158">Chromosome</keyword>
<proteinExistence type="inferred from homology"/>
<dbReference type="VEuPathDB" id="PlasmoDB:PY17X_0417100"/>
<comment type="subcellular location">
    <subcellularLocation>
        <location evidence="1">Chromosome</location>
        <location evidence="1">Centromere</location>
    </subcellularLocation>
</comment>
<dbReference type="Proteomes" id="UP000072874">
    <property type="component" value="Chromosome 4"/>
</dbReference>
<evidence type="ECO:0000256" key="6">
    <source>
        <dbReference type="ARBA" id="ARBA00023054"/>
    </source>
</evidence>
<evidence type="ECO:0000256" key="7">
    <source>
        <dbReference type="ARBA" id="ARBA00023306"/>
    </source>
</evidence>
<dbReference type="VEuPathDB" id="PlasmoDB:Py17XNL_000403991"/>
<evidence type="ECO:0000313" key="13">
    <source>
        <dbReference type="Proteomes" id="UP000072874"/>
    </source>
</evidence>
<accession>A0A078K1G6</accession>
<evidence type="ECO:0000256" key="3">
    <source>
        <dbReference type="ARBA" id="ARBA00022454"/>
    </source>
</evidence>
<evidence type="ECO:0000256" key="8">
    <source>
        <dbReference type="ARBA" id="ARBA00023328"/>
    </source>
</evidence>
<dbReference type="Proteomes" id="UP000072904">
    <property type="component" value="Chromosome 4"/>
</dbReference>
<reference evidence="13 14" key="1">
    <citation type="journal article" date="2014" name="BMC Biol.">
        <title>A comprehensive evaluation of rodent malaria parasite genomes and gene expression.</title>
        <authorList>
            <person name="Otto T.D."/>
            <person name="Bohme U."/>
            <person name="Jackson A.P."/>
            <person name="Hunt M."/>
            <person name="Franke-Fayard B."/>
            <person name="Hoeijmakers W.A."/>
            <person name="Religa A.A."/>
            <person name="Robertson L."/>
            <person name="Sanders M."/>
            <person name="Ogun S.A."/>
            <person name="Cunningham D."/>
            <person name="Erhart A."/>
            <person name="Billker O."/>
            <person name="Khan S.M."/>
            <person name="Stunnenberg H.G."/>
            <person name="Langhorne J."/>
            <person name="Holder A.A."/>
            <person name="Waters A.P."/>
            <person name="Newbold C.I."/>
            <person name="Pain A."/>
            <person name="Berriman M."/>
            <person name="Janse C.J."/>
        </authorList>
    </citation>
    <scope>NUCLEOTIDE SEQUENCE [LARGE SCALE GENOMIC DNA]</scope>
    <source>
        <strain evidence="12 13">17X</strain>
        <strain evidence="11 14">YM</strain>
    </source>
</reference>
<evidence type="ECO:0000313" key="11">
    <source>
        <dbReference type="EMBL" id="CDU16546.1"/>
    </source>
</evidence>
<keyword evidence="7" id="KW-0131">Cell cycle</keyword>
<reference evidence="12" key="2">
    <citation type="submission" date="2014-05" db="EMBL/GenBank/DDBJ databases">
        <authorList>
            <person name="Aslett M.A."/>
            <person name="De Silva N."/>
        </authorList>
    </citation>
    <scope>NUCLEOTIDE SEQUENCE</scope>
    <source>
        <strain evidence="12">17X</strain>
    </source>
</reference>
<protein>
    <submittedName>
        <fullName evidence="12">Kinetochore protein NUF2, putative</fullName>
    </submittedName>
</protein>
<reference evidence="12" key="4">
    <citation type="submission" date="2019-05" db="EMBL/GenBank/DDBJ databases">
        <authorList>
            <consortium name="Pathogen Informatics"/>
        </authorList>
    </citation>
    <scope>NUCLEOTIDE SEQUENCE</scope>
    <source>
        <strain evidence="12">17X</strain>
    </source>
</reference>
<keyword evidence="6 9" id="KW-0175">Coiled coil</keyword>
<dbReference type="AlphaFoldDB" id="A0A078K1G6"/>
<keyword evidence="5" id="KW-0498">Mitosis</keyword>
<dbReference type="OrthoDB" id="8194677at2759"/>
<evidence type="ECO:0000256" key="9">
    <source>
        <dbReference type="SAM" id="Coils"/>
    </source>
</evidence>
<dbReference type="OMA" id="YLKMEAH"/>
<feature type="coiled-coil region" evidence="9">
    <location>
        <begin position="318"/>
        <end position="359"/>
    </location>
</feature>
<organism evidence="12 13">
    <name type="scientific">Plasmodium yoelii</name>
    <dbReference type="NCBI Taxonomy" id="5861"/>
    <lineage>
        <taxon>Eukaryota</taxon>
        <taxon>Sar</taxon>
        <taxon>Alveolata</taxon>
        <taxon>Apicomplexa</taxon>
        <taxon>Aconoidasida</taxon>
        <taxon>Haemosporida</taxon>
        <taxon>Plasmodiidae</taxon>
        <taxon>Plasmodium</taxon>
        <taxon>Plasmodium (Vinckeia)</taxon>
    </lineage>
</organism>
<dbReference type="KEGG" id="pyo:PY17X_0417100"/>
<dbReference type="Pfam" id="PF03800">
    <property type="entry name" value="Nuf2"/>
    <property type="match status" value="1"/>
</dbReference>
<dbReference type="Gene3D" id="1.10.418.60">
    <property type="entry name" value="Ncd80 complex, Nuf2 subunit"/>
    <property type="match status" value="1"/>
</dbReference>
<feature type="domain" description="Kinetochore protein Nuf2 N-terminal" evidence="10">
    <location>
        <begin position="5"/>
        <end position="154"/>
    </location>
</feature>
<dbReference type="InterPro" id="IPR005549">
    <property type="entry name" value="Kinetochore_Nuf2_N"/>
</dbReference>
<evidence type="ECO:0000256" key="5">
    <source>
        <dbReference type="ARBA" id="ARBA00022776"/>
    </source>
</evidence>
<sequence length="457" mass="53626">MSTMNDTLPKLPFDEIRNEMNKYGVAITPSTLKHPTTEDVQGVYSICIKYILNKDINNIRIEEFTGDLKSSMPSIDGIQILPNEGKNHLQAIGNLRFFRHCEKINKILNMDNTLSYIFKPTSGHITKLINAFMHFMRYREQIYNENDATIKQIEERKNESNILDNELKSIKSELQVLLSKHEEVRTSILNEKNIKRDYEEEIIENQNSLNSQQSILISLKSTKDRIVNETNELIFQFSRYRQKKEDLEDQIVPSPEKLQQYNDELKDLLYEHMSHCETSKKKNEDIKNKINIADLCIKKLVNLLTILTSHINETLKVHIDKKNKLKDLGTNLKSLKEENENLKKKKRENENILNETENHFLQEKNKWDEKIQDEKKNTIIVEENVKQIHESIDDITTKTNQEIQEINNIVNHIQDTVNTYNKNFAIIADLIENTKNSQKILTNKIQNNIQNCIKTHL</sequence>
<gene>
    <name evidence="12" type="ORF">PY17X_0417100</name>
    <name evidence="11" type="ORF">PYYM_0417100</name>
</gene>
<dbReference type="EMBL" id="LM993658">
    <property type="protein sequence ID" value="VTZ73434.1"/>
    <property type="molecule type" value="Genomic_DNA"/>
</dbReference>
<keyword evidence="4" id="KW-0132">Cell division</keyword>
<evidence type="ECO:0000256" key="1">
    <source>
        <dbReference type="ARBA" id="ARBA00004584"/>
    </source>
</evidence>
<dbReference type="InterPro" id="IPR038275">
    <property type="entry name" value="Nuf2_N_sf"/>
</dbReference>
<evidence type="ECO:0000259" key="10">
    <source>
        <dbReference type="Pfam" id="PF03800"/>
    </source>
</evidence>
<dbReference type="GO" id="GO:0051301">
    <property type="term" value="P:cell division"/>
    <property type="evidence" value="ECO:0007669"/>
    <property type="project" value="UniProtKB-KW"/>
</dbReference>
<reference evidence="11" key="3">
    <citation type="submission" date="2014-05" db="EMBL/GenBank/DDBJ databases">
        <authorList>
            <person name="Aslett A.Martin."/>
            <person name="De Silva Nishadi"/>
        </authorList>
    </citation>
    <scope>NUCLEOTIDE SEQUENCE</scope>
    <source>
        <strain evidence="11">YM</strain>
    </source>
</reference>
<dbReference type="VEuPathDB" id="PlasmoDB:PYYM_0417100"/>
<evidence type="ECO:0000256" key="2">
    <source>
        <dbReference type="ARBA" id="ARBA00005498"/>
    </source>
</evidence>
<keyword evidence="8" id="KW-0137">Centromere</keyword>
<dbReference type="VEuPathDB" id="PlasmoDB:PY06387"/>
<dbReference type="GeneID" id="3792374"/>
<dbReference type="RefSeq" id="XP_022811580.1">
    <property type="nucleotide sequence ID" value="XM_022955109.1"/>
</dbReference>
<name>A0A078K1G6_PLAYE</name>
<evidence type="ECO:0000313" key="14">
    <source>
        <dbReference type="Proteomes" id="UP000072904"/>
    </source>
</evidence>
<comment type="similarity">
    <text evidence="2">Belongs to the NUF2 family.</text>
</comment>
<dbReference type="GO" id="GO:0031262">
    <property type="term" value="C:Ndc80 complex"/>
    <property type="evidence" value="ECO:0007669"/>
    <property type="project" value="InterPro"/>
</dbReference>